<accession>A0ABS5QN12</accession>
<dbReference type="EMBL" id="JAEDAM010000101">
    <property type="protein sequence ID" value="MBS8122523.1"/>
    <property type="molecule type" value="Genomic_DNA"/>
</dbReference>
<gene>
    <name evidence="1" type="ORF">VAMP_31433n233</name>
</gene>
<sequence>MENNNNFDTFYEIREDEETVDRIKSNILGLGFMSDDNFVISYLDKTNEEQYYYIDNYKAYIVAYIPELDLSIKGVHLEGATYHKGNVFDVNTDLEKVTNIL</sequence>
<proteinExistence type="predicted"/>
<keyword evidence="2" id="KW-1185">Reference proteome</keyword>
<name>A0ABS5QN12_9BACT</name>
<reference evidence="1 2" key="1">
    <citation type="journal article" date="2021" name="Nat. Commun.">
        <title>Reductive evolution and unique predatory mode in the CPR bacterium Vampirococcus lugosii.</title>
        <authorList>
            <person name="Moreira D."/>
            <person name="Zivanovic Y."/>
            <person name="Lopez-Archilla A.I."/>
            <person name="Iniesto M."/>
            <person name="Lopez-Garcia P."/>
        </authorList>
    </citation>
    <scope>NUCLEOTIDE SEQUENCE [LARGE SCALE GENOMIC DNA]</scope>
    <source>
        <strain evidence="1">Chiprana</strain>
    </source>
</reference>
<comment type="caution">
    <text evidence="1">The sequence shown here is derived from an EMBL/GenBank/DDBJ whole genome shotgun (WGS) entry which is preliminary data.</text>
</comment>
<dbReference type="RefSeq" id="WP_213349952.1">
    <property type="nucleotide sequence ID" value="NZ_JAEDAM010000101.1"/>
</dbReference>
<protein>
    <submittedName>
        <fullName evidence="1">Uncharacterized protein</fullName>
    </submittedName>
</protein>
<evidence type="ECO:0000313" key="2">
    <source>
        <dbReference type="Proteomes" id="UP000680365"/>
    </source>
</evidence>
<organism evidence="1 2">
    <name type="scientific">Candidatus Vampirococcus lugosii</name>
    <dbReference type="NCBI Taxonomy" id="2789015"/>
    <lineage>
        <taxon>Bacteria</taxon>
        <taxon>Candidatus Absconditibacteriota</taxon>
        <taxon>Vampirococcus</taxon>
    </lineage>
</organism>
<evidence type="ECO:0000313" key="1">
    <source>
        <dbReference type="EMBL" id="MBS8122523.1"/>
    </source>
</evidence>
<dbReference type="Proteomes" id="UP000680365">
    <property type="component" value="Unassembled WGS sequence"/>
</dbReference>